<dbReference type="AlphaFoldDB" id="A0A255HBZ7"/>
<proteinExistence type="inferred from homology"/>
<dbReference type="EC" id="2.4.2.21" evidence="4 11"/>
<dbReference type="GO" id="GO:0008939">
    <property type="term" value="F:nicotinate-nucleotide-dimethylbenzimidazole phosphoribosyltransferase activity"/>
    <property type="evidence" value="ECO:0007669"/>
    <property type="project" value="UniProtKB-UniRule"/>
</dbReference>
<reference evidence="12 13" key="1">
    <citation type="submission" date="2017-07" db="EMBL/GenBank/DDBJ databases">
        <title>Draft whole genome sequences of clinical Proprionibacteriaceae strains.</title>
        <authorList>
            <person name="Bernier A.-M."/>
            <person name="Bernard K."/>
            <person name="Domingo M.-C."/>
        </authorList>
    </citation>
    <scope>NUCLEOTIDE SEQUENCE [LARGE SCALE GENOMIC DNA]</scope>
    <source>
        <strain evidence="12 13">NML 130396</strain>
    </source>
</reference>
<dbReference type="InterPro" id="IPR017846">
    <property type="entry name" value="Nict_dMeBzImd_PRibTrfase_bact"/>
</dbReference>
<dbReference type="InterPro" id="IPR003200">
    <property type="entry name" value="Nict_dMeBzImd_PRibTrfase"/>
</dbReference>
<evidence type="ECO:0000313" key="13">
    <source>
        <dbReference type="Proteomes" id="UP000216311"/>
    </source>
</evidence>
<comment type="catalytic activity">
    <reaction evidence="10 11">
        <text>5,6-dimethylbenzimidazole + nicotinate beta-D-ribonucleotide = alpha-ribazole 5'-phosphate + nicotinate + H(+)</text>
        <dbReference type="Rhea" id="RHEA:11196"/>
        <dbReference type="ChEBI" id="CHEBI:15378"/>
        <dbReference type="ChEBI" id="CHEBI:15890"/>
        <dbReference type="ChEBI" id="CHEBI:32544"/>
        <dbReference type="ChEBI" id="CHEBI:57502"/>
        <dbReference type="ChEBI" id="CHEBI:57918"/>
        <dbReference type="EC" id="2.4.2.21"/>
    </reaction>
</comment>
<accession>A0A255HBZ7</accession>
<organism evidence="12 13">
    <name type="scientific">Enemella dayhoffiae</name>
    <dbReference type="NCBI Taxonomy" id="2016507"/>
    <lineage>
        <taxon>Bacteria</taxon>
        <taxon>Bacillati</taxon>
        <taxon>Actinomycetota</taxon>
        <taxon>Actinomycetes</taxon>
        <taxon>Propionibacteriales</taxon>
        <taxon>Propionibacteriaceae</taxon>
        <taxon>Enemella</taxon>
    </lineage>
</organism>
<sequence length="341" mass="34740">MAVSPPDESVRQQARERSDALAKPLGALGRLEELGAWIAACQGTCPPRPIENVRAVILAGDHGVVSRGVSAYPAEVTPAMVRAFTSGRAAMNVLARQHGASVRVYDLAVDADLSDLGPEVTKHKVRRSSGSIDVEDALSTAEVAEALRAGWEIAAEEVAAGADLLVHGDMGIGNTTPSAALIAASLGLSAEQVTGTGTGLDEAGRRHKASVIEAALGRADSRVADPIDRLAALGSADLAAGVGFLAGAADARVPVLLDGVISVAAAVVCEDYAPGSMAWFAAGHRSTEPAQAYALDKLGLTPLLDLQLRLGEGSGAMAAVPLVRSAVGVLREMALLSDLVG</sequence>
<comment type="caution">
    <text evidence="12">The sequence shown here is derived from an EMBL/GenBank/DDBJ whole genome shotgun (WGS) entry which is preliminary data.</text>
</comment>
<comment type="pathway">
    <text evidence="2 11">Nucleoside biosynthesis; alpha-ribazole biosynthesis; alpha-ribazole from 5,6-dimethylbenzimidazole: step 1/2.</text>
</comment>
<dbReference type="OrthoDB" id="9773807at2"/>
<evidence type="ECO:0000256" key="11">
    <source>
        <dbReference type="HAMAP-Rule" id="MF_00230"/>
    </source>
</evidence>
<name>A0A255HBZ7_9ACTN</name>
<keyword evidence="7 11" id="KW-0328">Glycosyltransferase</keyword>
<keyword evidence="6 11" id="KW-0169">Cobalamin biosynthesis</keyword>
<dbReference type="NCBIfam" id="NF000996">
    <property type="entry name" value="PRK00105.1"/>
    <property type="match status" value="1"/>
</dbReference>
<dbReference type="NCBIfam" id="TIGR03160">
    <property type="entry name" value="cobT_DBIPRT"/>
    <property type="match status" value="1"/>
</dbReference>
<keyword evidence="8 11" id="KW-0808">Transferase</keyword>
<feature type="active site" description="Proton acceptor" evidence="11">
    <location>
        <position position="312"/>
    </location>
</feature>
<evidence type="ECO:0000256" key="8">
    <source>
        <dbReference type="ARBA" id="ARBA00022679"/>
    </source>
</evidence>
<evidence type="ECO:0000256" key="5">
    <source>
        <dbReference type="ARBA" id="ARBA00015486"/>
    </source>
</evidence>
<gene>
    <name evidence="11 12" type="primary">cobT</name>
    <name evidence="12" type="ORF">CGZ93_01655</name>
</gene>
<dbReference type="InterPro" id="IPR036087">
    <property type="entry name" value="Nict_dMeBzImd_PRibTrfase_sf"/>
</dbReference>
<comment type="function">
    <text evidence="1 11">Catalyzes the synthesis of alpha-ribazole-5'-phosphate from nicotinate mononucleotide (NAMN) and 5,6-dimethylbenzimidazole (DMB).</text>
</comment>
<dbReference type="GO" id="GO:0009236">
    <property type="term" value="P:cobalamin biosynthetic process"/>
    <property type="evidence" value="ECO:0007669"/>
    <property type="project" value="UniProtKB-UniRule"/>
</dbReference>
<dbReference type="PANTHER" id="PTHR43463">
    <property type="entry name" value="NICOTINATE-NUCLEOTIDE--DIMETHYLBENZIMIDAZOLE PHOSPHORIBOSYLTRANSFERASE"/>
    <property type="match status" value="1"/>
</dbReference>
<dbReference type="EMBL" id="NMVQ01000001">
    <property type="protein sequence ID" value="OYO25187.1"/>
    <property type="molecule type" value="Genomic_DNA"/>
</dbReference>
<dbReference type="InterPro" id="IPR023195">
    <property type="entry name" value="Nict_dMeBzImd_PRibTrfase_N"/>
</dbReference>
<evidence type="ECO:0000256" key="3">
    <source>
        <dbReference type="ARBA" id="ARBA00007110"/>
    </source>
</evidence>
<dbReference type="CDD" id="cd02439">
    <property type="entry name" value="DMB-PRT_CobT"/>
    <property type="match status" value="1"/>
</dbReference>
<protein>
    <recommendedName>
        <fullName evidence="5 11">Nicotinate-nucleotide--dimethylbenzimidazole phosphoribosyltransferase</fullName>
        <shortName evidence="11">NN:DBI PRT</shortName>
        <ecNumber evidence="4 11">2.4.2.21</ecNumber>
    </recommendedName>
    <alternativeName>
        <fullName evidence="9 11">N(1)-alpha-phosphoribosyltransferase</fullName>
    </alternativeName>
</protein>
<dbReference type="PANTHER" id="PTHR43463:SF1">
    <property type="entry name" value="NICOTINATE-NUCLEOTIDE--DIMETHYLBENZIMIDAZOLE PHOSPHORIBOSYLTRANSFERASE"/>
    <property type="match status" value="1"/>
</dbReference>
<dbReference type="UniPathway" id="UPA00061">
    <property type="reaction ID" value="UER00516"/>
</dbReference>
<dbReference type="Gene3D" id="1.10.1610.10">
    <property type="match status" value="1"/>
</dbReference>
<dbReference type="HAMAP" id="MF_00230">
    <property type="entry name" value="CobT"/>
    <property type="match status" value="1"/>
</dbReference>
<comment type="similarity">
    <text evidence="3 11">Belongs to the CobT family.</text>
</comment>
<evidence type="ECO:0000313" key="12">
    <source>
        <dbReference type="EMBL" id="OYO25187.1"/>
    </source>
</evidence>
<evidence type="ECO:0000256" key="4">
    <source>
        <dbReference type="ARBA" id="ARBA00011991"/>
    </source>
</evidence>
<evidence type="ECO:0000256" key="6">
    <source>
        <dbReference type="ARBA" id="ARBA00022573"/>
    </source>
</evidence>
<keyword evidence="13" id="KW-1185">Reference proteome</keyword>
<evidence type="ECO:0000256" key="7">
    <source>
        <dbReference type="ARBA" id="ARBA00022676"/>
    </source>
</evidence>
<dbReference type="RefSeq" id="WP_094362395.1">
    <property type="nucleotide sequence ID" value="NZ_NMVQ01000001.1"/>
</dbReference>
<dbReference type="Pfam" id="PF02277">
    <property type="entry name" value="DBI_PRT"/>
    <property type="match status" value="1"/>
</dbReference>
<evidence type="ECO:0000256" key="9">
    <source>
        <dbReference type="ARBA" id="ARBA00030686"/>
    </source>
</evidence>
<evidence type="ECO:0000256" key="1">
    <source>
        <dbReference type="ARBA" id="ARBA00002197"/>
    </source>
</evidence>
<dbReference type="SUPFAM" id="SSF52733">
    <property type="entry name" value="Nicotinate mononucleotide:5,6-dimethylbenzimidazole phosphoribosyltransferase (CobT)"/>
    <property type="match status" value="1"/>
</dbReference>
<dbReference type="Proteomes" id="UP000216311">
    <property type="component" value="Unassembled WGS sequence"/>
</dbReference>
<evidence type="ECO:0000256" key="2">
    <source>
        <dbReference type="ARBA" id="ARBA00005049"/>
    </source>
</evidence>
<dbReference type="Gene3D" id="3.40.50.10210">
    <property type="match status" value="1"/>
</dbReference>
<evidence type="ECO:0000256" key="10">
    <source>
        <dbReference type="ARBA" id="ARBA00047340"/>
    </source>
</evidence>